<evidence type="ECO:0008006" key="4">
    <source>
        <dbReference type="Google" id="ProtNLM"/>
    </source>
</evidence>
<name>A0A7J7GA54_CAMSI</name>
<dbReference type="InterPro" id="IPR036396">
    <property type="entry name" value="Cyt_P450_sf"/>
</dbReference>
<evidence type="ECO:0000313" key="2">
    <source>
        <dbReference type="EMBL" id="KAF5936234.1"/>
    </source>
</evidence>
<evidence type="ECO:0000313" key="3">
    <source>
        <dbReference type="Proteomes" id="UP000593564"/>
    </source>
</evidence>
<dbReference type="InterPro" id="IPR001128">
    <property type="entry name" value="Cyt_P450"/>
</dbReference>
<dbReference type="GO" id="GO:0004497">
    <property type="term" value="F:monooxygenase activity"/>
    <property type="evidence" value="ECO:0007669"/>
    <property type="project" value="InterPro"/>
</dbReference>
<feature type="compositionally biased region" description="Basic and acidic residues" evidence="1">
    <location>
        <begin position="10"/>
        <end position="24"/>
    </location>
</feature>
<dbReference type="Proteomes" id="UP000593564">
    <property type="component" value="Unassembled WGS sequence"/>
</dbReference>
<proteinExistence type="predicted"/>
<dbReference type="GO" id="GO:0005506">
    <property type="term" value="F:iron ion binding"/>
    <property type="evidence" value="ECO:0007669"/>
    <property type="project" value="InterPro"/>
</dbReference>
<dbReference type="Gene3D" id="1.10.630.10">
    <property type="entry name" value="Cytochrome P450"/>
    <property type="match status" value="1"/>
</dbReference>
<keyword evidence="3" id="KW-1185">Reference proteome</keyword>
<dbReference type="GO" id="GO:0020037">
    <property type="term" value="F:heme binding"/>
    <property type="evidence" value="ECO:0007669"/>
    <property type="project" value="InterPro"/>
</dbReference>
<comment type="caution">
    <text evidence="2">The sequence shown here is derived from an EMBL/GenBank/DDBJ whole genome shotgun (WGS) entry which is preliminary data.</text>
</comment>
<sequence>MSIIKNKSKSRGEKKQRGRKETNQNHRVTAGCGRERSSTVQARANRTQSHKVDSIGTELTVLHLCSATTANAKAMTSKTKTAVSKIFDAITMEFIFTHATDLDLEGKASPTQDILSRMLLMVDEDGKFMKESDIADKILGLLIGGHDTASSACAFIVKYLAELPHIYQGVYKDMYVLLNLTFSGASKCNSQKLIMPFWN</sequence>
<feature type="region of interest" description="Disordered" evidence="1">
    <location>
        <begin position="1"/>
        <end position="49"/>
    </location>
</feature>
<dbReference type="EMBL" id="JACBKZ010000013">
    <property type="protein sequence ID" value="KAF5936234.1"/>
    <property type="molecule type" value="Genomic_DNA"/>
</dbReference>
<reference evidence="3" key="1">
    <citation type="journal article" date="2020" name="Nat. Commun.">
        <title>Genome assembly of wild tea tree DASZ reveals pedigree and selection history of tea varieties.</title>
        <authorList>
            <person name="Zhang W."/>
            <person name="Zhang Y."/>
            <person name="Qiu H."/>
            <person name="Guo Y."/>
            <person name="Wan H."/>
            <person name="Zhang X."/>
            <person name="Scossa F."/>
            <person name="Alseekh S."/>
            <person name="Zhang Q."/>
            <person name="Wang P."/>
            <person name="Xu L."/>
            <person name="Schmidt M.H."/>
            <person name="Jia X."/>
            <person name="Li D."/>
            <person name="Zhu A."/>
            <person name="Guo F."/>
            <person name="Chen W."/>
            <person name="Ni D."/>
            <person name="Usadel B."/>
            <person name="Fernie A.R."/>
            <person name="Wen W."/>
        </authorList>
    </citation>
    <scope>NUCLEOTIDE SEQUENCE [LARGE SCALE GENOMIC DNA]</scope>
    <source>
        <strain evidence="3">cv. G240</strain>
    </source>
</reference>
<dbReference type="AlphaFoldDB" id="A0A7J7GA54"/>
<protein>
    <recommendedName>
        <fullName evidence="4">Cytochrome P450</fullName>
    </recommendedName>
</protein>
<organism evidence="2 3">
    <name type="scientific">Camellia sinensis</name>
    <name type="common">Tea plant</name>
    <name type="synonym">Thea sinensis</name>
    <dbReference type="NCBI Taxonomy" id="4442"/>
    <lineage>
        <taxon>Eukaryota</taxon>
        <taxon>Viridiplantae</taxon>
        <taxon>Streptophyta</taxon>
        <taxon>Embryophyta</taxon>
        <taxon>Tracheophyta</taxon>
        <taxon>Spermatophyta</taxon>
        <taxon>Magnoliopsida</taxon>
        <taxon>eudicotyledons</taxon>
        <taxon>Gunneridae</taxon>
        <taxon>Pentapetalae</taxon>
        <taxon>asterids</taxon>
        <taxon>Ericales</taxon>
        <taxon>Theaceae</taxon>
        <taxon>Camellia</taxon>
    </lineage>
</organism>
<gene>
    <name evidence="2" type="ORF">HYC85_027363</name>
</gene>
<accession>A0A7J7GA54</accession>
<dbReference type="GO" id="GO:0016705">
    <property type="term" value="F:oxidoreductase activity, acting on paired donors, with incorporation or reduction of molecular oxygen"/>
    <property type="evidence" value="ECO:0007669"/>
    <property type="project" value="InterPro"/>
</dbReference>
<dbReference type="SUPFAM" id="SSF48264">
    <property type="entry name" value="Cytochrome P450"/>
    <property type="match status" value="1"/>
</dbReference>
<dbReference type="Pfam" id="PF00067">
    <property type="entry name" value="p450"/>
    <property type="match status" value="1"/>
</dbReference>
<reference evidence="2 3" key="2">
    <citation type="submission" date="2020-07" db="EMBL/GenBank/DDBJ databases">
        <title>Genome assembly of wild tea tree DASZ reveals pedigree and selection history of tea varieties.</title>
        <authorList>
            <person name="Zhang W."/>
        </authorList>
    </citation>
    <scope>NUCLEOTIDE SEQUENCE [LARGE SCALE GENOMIC DNA]</scope>
    <source>
        <strain evidence="3">cv. G240</strain>
        <tissue evidence="2">Leaf</tissue>
    </source>
</reference>
<evidence type="ECO:0000256" key="1">
    <source>
        <dbReference type="SAM" id="MobiDB-lite"/>
    </source>
</evidence>
<feature type="compositionally biased region" description="Polar residues" evidence="1">
    <location>
        <begin position="38"/>
        <end position="47"/>
    </location>
</feature>